<protein>
    <recommendedName>
        <fullName evidence="4">ADP/GDP-polyphosphate phosphotransferase</fullName>
        <ecNumber evidence="4">2.7.4.-</ecNumber>
    </recommendedName>
    <alternativeName>
        <fullName evidence="4">Polyphosphate kinase PPK2</fullName>
    </alternativeName>
</protein>
<comment type="function">
    <text evidence="4">Uses inorganic polyphosphate (polyP) as a donor to convert GDP to GTP or ADP to ATP.</text>
</comment>
<dbReference type="InterPro" id="IPR027417">
    <property type="entry name" value="P-loop_NTPase"/>
</dbReference>
<reference evidence="7 8" key="1">
    <citation type="journal article" date="2021" name="ISME J.">
        <title>Genomic evolution of the class Acidithiobacillia: deep-branching Proteobacteria living in extreme acidic conditions.</title>
        <authorList>
            <person name="Moya-Beltran A."/>
            <person name="Beard S."/>
            <person name="Rojas-Villalobos C."/>
            <person name="Issotta F."/>
            <person name="Gallardo Y."/>
            <person name="Ulloa R."/>
            <person name="Giaveno A."/>
            <person name="Degli Esposti M."/>
            <person name="Johnson D.B."/>
            <person name="Quatrini R."/>
        </authorList>
    </citation>
    <scope>NUCLEOTIDE SEQUENCE [LARGE SCALE GENOMIC DNA]</scope>
    <source>
        <strain evidence="7 8">ATCC 19703</strain>
    </source>
</reference>
<dbReference type="RefSeq" id="WP_215862515.1">
    <property type="nucleotide sequence ID" value="NZ_JABELD010000007.1"/>
</dbReference>
<dbReference type="PIRSF" id="PIRSF028756">
    <property type="entry name" value="PPK2_prd"/>
    <property type="match status" value="1"/>
</dbReference>
<dbReference type="SUPFAM" id="SSF52540">
    <property type="entry name" value="P-loop containing nucleoside triphosphate hydrolases"/>
    <property type="match status" value="1"/>
</dbReference>
<feature type="region of interest" description="Disordered" evidence="5">
    <location>
        <begin position="1"/>
        <end position="34"/>
    </location>
</feature>
<proteinExistence type="inferred from homology"/>
<dbReference type="InterPro" id="IPR016898">
    <property type="entry name" value="Polyphosphate_phosphotransfera"/>
</dbReference>
<evidence type="ECO:0000256" key="2">
    <source>
        <dbReference type="ARBA" id="ARBA00022679"/>
    </source>
</evidence>
<dbReference type="Pfam" id="PF03976">
    <property type="entry name" value="PPK2"/>
    <property type="match status" value="1"/>
</dbReference>
<dbReference type="InterPro" id="IPR022488">
    <property type="entry name" value="PPK2-related"/>
</dbReference>
<evidence type="ECO:0000256" key="1">
    <source>
        <dbReference type="ARBA" id="ARBA00009924"/>
    </source>
</evidence>
<feature type="domain" description="Polyphosphate kinase-2-related" evidence="6">
    <location>
        <begin position="31"/>
        <end position="255"/>
    </location>
</feature>
<name>A0ABS5ZN60_9PROT</name>
<evidence type="ECO:0000256" key="3">
    <source>
        <dbReference type="ARBA" id="ARBA00022777"/>
    </source>
</evidence>
<dbReference type="Gene3D" id="3.40.50.300">
    <property type="entry name" value="P-loop containing nucleotide triphosphate hydrolases"/>
    <property type="match status" value="1"/>
</dbReference>
<evidence type="ECO:0000313" key="8">
    <source>
        <dbReference type="Proteomes" id="UP001197028"/>
    </source>
</evidence>
<organism evidence="7 8">
    <name type="scientific">Acidithiobacillus concretivorus</name>
    <dbReference type="NCBI Taxonomy" id="3063952"/>
    <lineage>
        <taxon>Bacteria</taxon>
        <taxon>Pseudomonadati</taxon>
        <taxon>Pseudomonadota</taxon>
        <taxon>Acidithiobacillia</taxon>
        <taxon>Acidithiobacillales</taxon>
        <taxon>Acidithiobacillaceae</taxon>
        <taxon>Acidithiobacillus</taxon>
    </lineage>
</organism>
<dbReference type="EMBL" id="JABELD010000007">
    <property type="protein sequence ID" value="MBU2737459.1"/>
    <property type="molecule type" value="Genomic_DNA"/>
</dbReference>
<comment type="similarity">
    <text evidence="1 4">Belongs to the polyphosphate kinase 2 (PPK2) family. Class I subfamily.</text>
</comment>
<comment type="caution">
    <text evidence="7">The sequence shown here is derived from an EMBL/GenBank/DDBJ whole genome shotgun (WGS) entry which is preliminary data.</text>
</comment>
<comment type="subunit">
    <text evidence="4">Homotetramer.</text>
</comment>
<keyword evidence="2 4" id="KW-0808">Transferase</keyword>
<sequence>MSKHKKNSTTQSLQHDAQEAHDAPEKNHPDEKAHYKAELRALQIELVKLQRDIIRKNEKILVLLEGRDSAGKDGSIKRIIEHLSPRETRVVALSKPSDKEESQWYFQRYIEHLPSAAEMVFFNRSWYNRAGVEKVMGFCTDQQYEEFFAEVTNFEGMLVRSGIHLFKFYLDISRDEQKKRLESRKDDPLKQWKTSPIDEKALKHWKDYSEARNIMFARSHSPFAPWIIVNANDKKVARLQLIKGILSRLSYTGKDEMQVLPDQSIVFEYEALYLDNAMIQE</sequence>
<keyword evidence="3 4" id="KW-0418">Kinase</keyword>
<evidence type="ECO:0000256" key="5">
    <source>
        <dbReference type="SAM" id="MobiDB-lite"/>
    </source>
</evidence>
<dbReference type="EC" id="2.7.4.-" evidence="4"/>
<evidence type="ECO:0000259" key="6">
    <source>
        <dbReference type="Pfam" id="PF03976"/>
    </source>
</evidence>
<dbReference type="InterPro" id="IPR022486">
    <property type="entry name" value="PPK2_PA0141"/>
</dbReference>
<dbReference type="PANTHER" id="PTHR34383:SF1">
    <property type="entry name" value="ADP-POLYPHOSPHATE PHOSPHOTRANSFERASE"/>
    <property type="match status" value="1"/>
</dbReference>
<accession>A0ABS5ZN60</accession>
<dbReference type="Proteomes" id="UP001197028">
    <property type="component" value="Unassembled WGS sequence"/>
</dbReference>
<evidence type="ECO:0000313" key="7">
    <source>
        <dbReference type="EMBL" id="MBU2737459.1"/>
    </source>
</evidence>
<gene>
    <name evidence="7" type="primary">ppk2</name>
    <name evidence="7" type="ORF">HJG40_01245</name>
</gene>
<feature type="compositionally biased region" description="Basic and acidic residues" evidence="5">
    <location>
        <begin position="16"/>
        <end position="34"/>
    </location>
</feature>
<dbReference type="NCBIfam" id="TIGR03707">
    <property type="entry name" value="PPK2_P_aer"/>
    <property type="match status" value="1"/>
</dbReference>
<dbReference type="GO" id="GO:0008976">
    <property type="term" value="F:polyphosphate kinase activity"/>
    <property type="evidence" value="ECO:0007669"/>
    <property type="project" value="UniProtKB-EC"/>
</dbReference>
<dbReference type="PANTHER" id="PTHR34383">
    <property type="entry name" value="POLYPHOSPHATE:AMP PHOSPHOTRANSFERASE-RELATED"/>
    <property type="match status" value="1"/>
</dbReference>
<evidence type="ECO:0000256" key="4">
    <source>
        <dbReference type="RuleBase" id="RU369062"/>
    </source>
</evidence>
<keyword evidence="8" id="KW-1185">Reference proteome</keyword>